<evidence type="ECO:0000259" key="1">
    <source>
        <dbReference type="PROSITE" id="PS50181"/>
    </source>
</evidence>
<proteinExistence type="predicted"/>
<dbReference type="CDD" id="cd09917">
    <property type="entry name" value="F-box_SF"/>
    <property type="match status" value="1"/>
</dbReference>
<sequence length="360" mass="41920">MDLNNLGMDFSIEEEYFEVKGDIYVLPDDIIVIILSKLSWEEVNIIKLVSRKFYDIVHRNYHRLERKKVDMLTIEYNEMESYPFHIDMVLKIVEFWNLRTIGLHNRKITTFQSGEKLAGFLKMFDMRDLHECNIYVTGNIDIFSILEGIFQKGTKINMLMSPKIKEKDFISFGTFIKKLSSVKCIVIKHICPSLAGAGSVFSLLSSTSFNTIKVLEIHGCDRTKILPTDFFTNLIKINPTLRELGVGSMNIEFLESAFKEFFAMNQPHQMESECGYSKVKFFLFFEGNIKHLHNILRNNVSKLNNVAEVDISSGQDYPHFLGFAKFEAHEDCKNCLNNRHKITKSAYLCDWDGFYRELYH</sequence>
<accession>A0A0K0FGD5</accession>
<dbReference type="AlphaFoldDB" id="A0A0K0FGD5"/>
<feature type="domain" description="F-box" evidence="1">
    <location>
        <begin position="20"/>
        <end position="64"/>
    </location>
</feature>
<protein>
    <submittedName>
        <fullName evidence="3">F-box domain-containing protein</fullName>
    </submittedName>
</protein>
<reference evidence="3" key="2">
    <citation type="submission" date="2015-08" db="UniProtKB">
        <authorList>
            <consortium name="WormBaseParasite"/>
        </authorList>
    </citation>
    <scope>IDENTIFICATION</scope>
</reference>
<evidence type="ECO:0000313" key="2">
    <source>
        <dbReference type="Proteomes" id="UP000035680"/>
    </source>
</evidence>
<dbReference type="InterPro" id="IPR001810">
    <property type="entry name" value="F-box_dom"/>
</dbReference>
<dbReference type="SUPFAM" id="SSF52047">
    <property type="entry name" value="RNI-like"/>
    <property type="match status" value="1"/>
</dbReference>
<dbReference type="SMART" id="SM00256">
    <property type="entry name" value="FBOX"/>
    <property type="match status" value="1"/>
</dbReference>
<reference evidence="2" key="1">
    <citation type="submission" date="2014-07" db="EMBL/GenBank/DDBJ databases">
        <authorList>
            <person name="Martin A.A"/>
            <person name="De Silva N."/>
        </authorList>
    </citation>
    <scope>NUCLEOTIDE SEQUENCE</scope>
</reference>
<dbReference type="InterPro" id="IPR036047">
    <property type="entry name" value="F-box-like_dom_sf"/>
</dbReference>
<keyword evidence="2" id="KW-1185">Reference proteome</keyword>
<evidence type="ECO:0000313" key="3">
    <source>
        <dbReference type="WBParaSite" id="SVE_0793600.1"/>
    </source>
</evidence>
<organism evidence="2 3">
    <name type="scientific">Strongyloides venezuelensis</name>
    <name type="common">Threadworm</name>
    <dbReference type="NCBI Taxonomy" id="75913"/>
    <lineage>
        <taxon>Eukaryota</taxon>
        <taxon>Metazoa</taxon>
        <taxon>Ecdysozoa</taxon>
        <taxon>Nematoda</taxon>
        <taxon>Chromadorea</taxon>
        <taxon>Rhabditida</taxon>
        <taxon>Tylenchina</taxon>
        <taxon>Panagrolaimomorpha</taxon>
        <taxon>Strongyloidoidea</taxon>
        <taxon>Strongyloididae</taxon>
        <taxon>Strongyloides</taxon>
    </lineage>
</organism>
<dbReference type="WBParaSite" id="SVE_0793600.1">
    <property type="protein sequence ID" value="SVE_0793600.1"/>
    <property type="gene ID" value="SVE_0793600"/>
</dbReference>
<dbReference type="Proteomes" id="UP000035680">
    <property type="component" value="Unassembled WGS sequence"/>
</dbReference>
<dbReference type="SUPFAM" id="SSF81383">
    <property type="entry name" value="F-box domain"/>
    <property type="match status" value="1"/>
</dbReference>
<dbReference type="Pfam" id="PF00646">
    <property type="entry name" value="F-box"/>
    <property type="match status" value="1"/>
</dbReference>
<name>A0A0K0FGD5_STRVS</name>
<dbReference type="PROSITE" id="PS50181">
    <property type="entry name" value="FBOX"/>
    <property type="match status" value="1"/>
</dbReference>